<sequence length="142" mass="15519">MVGIMWRWTLIGISIFNVVSCILGFYYLVIAGAPGMPFDEVMRPSIFTSFVIPGWILLVVVGGTQLAALITLWKRRASAAFWSGVAGFGMVIWIYVEVVLMTGTGILHHIYLAAGLAQLGFTLALLGIFDRRAAAAVERPDR</sequence>
<comment type="caution">
    <text evidence="2">The sequence shown here is derived from an EMBL/GenBank/DDBJ whole genome shotgun (WGS) entry which is preliminary data.</text>
</comment>
<reference evidence="2" key="2">
    <citation type="journal article" date="2022" name="Sci. Rep.">
        <title>In silico prediction of the enzymes involved in the degradation of the herbicide molinate by Gulosibacter molinativorax ON4T.</title>
        <authorList>
            <person name="Lopes A.R."/>
            <person name="Bunin E."/>
            <person name="Viana A.T."/>
            <person name="Froufe H."/>
            <person name="Munoz-Merida A."/>
            <person name="Pinho D."/>
            <person name="Figueiredo J."/>
            <person name="Barroso C."/>
            <person name="Vaz-Moreira I."/>
            <person name="Bellanger X."/>
            <person name="Egas C."/>
            <person name="Nunes O.C."/>
        </authorList>
    </citation>
    <scope>NUCLEOTIDE SEQUENCE</scope>
    <source>
        <strain evidence="2">ON4</strain>
    </source>
</reference>
<gene>
    <name evidence="2" type="ORF">C7K25_04975</name>
</gene>
<feature type="transmembrane region" description="Helical" evidence="1">
    <location>
        <begin position="79"/>
        <end position="96"/>
    </location>
</feature>
<dbReference type="Proteomes" id="UP001170379">
    <property type="component" value="Unassembled WGS sequence"/>
</dbReference>
<protein>
    <submittedName>
        <fullName evidence="2">Uncharacterized protein</fullName>
    </submittedName>
</protein>
<evidence type="ECO:0000256" key="1">
    <source>
        <dbReference type="SAM" id="Phobius"/>
    </source>
</evidence>
<keyword evidence="1" id="KW-1133">Transmembrane helix</keyword>
<evidence type="ECO:0000313" key="2">
    <source>
        <dbReference type="EMBL" id="MDJ1370722.1"/>
    </source>
</evidence>
<keyword evidence="3" id="KW-1185">Reference proteome</keyword>
<feature type="transmembrane region" description="Helical" evidence="1">
    <location>
        <begin position="50"/>
        <end position="72"/>
    </location>
</feature>
<name>A0ABT7C7K5_9MICO</name>
<keyword evidence="1" id="KW-0472">Membrane</keyword>
<dbReference type="EMBL" id="PXVD01000006">
    <property type="protein sequence ID" value="MDJ1370722.1"/>
    <property type="molecule type" value="Genomic_DNA"/>
</dbReference>
<feature type="transmembrane region" description="Helical" evidence="1">
    <location>
        <begin position="108"/>
        <end position="129"/>
    </location>
</feature>
<reference evidence="2" key="1">
    <citation type="submission" date="2018-03" db="EMBL/GenBank/DDBJ databases">
        <authorList>
            <person name="Nunes O.C."/>
            <person name="Lopes A.R."/>
            <person name="Froufe H."/>
            <person name="Munoz-Merida A."/>
            <person name="Barroso C."/>
            <person name="Egas C."/>
        </authorList>
    </citation>
    <scope>NUCLEOTIDE SEQUENCE</scope>
    <source>
        <strain evidence="2">ON4</strain>
    </source>
</reference>
<feature type="transmembrane region" description="Helical" evidence="1">
    <location>
        <begin position="7"/>
        <end position="30"/>
    </location>
</feature>
<accession>A0ABT7C7K5</accession>
<keyword evidence="1" id="KW-0812">Transmembrane</keyword>
<evidence type="ECO:0000313" key="3">
    <source>
        <dbReference type="Proteomes" id="UP001170379"/>
    </source>
</evidence>
<organism evidence="2 3">
    <name type="scientific">Gulosibacter molinativorax</name>
    <dbReference type="NCBI Taxonomy" id="256821"/>
    <lineage>
        <taxon>Bacteria</taxon>
        <taxon>Bacillati</taxon>
        <taxon>Actinomycetota</taxon>
        <taxon>Actinomycetes</taxon>
        <taxon>Micrococcales</taxon>
        <taxon>Microbacteriaceae</taxon>
        <taxon>Gulosibacter</taxon>
    </lineage>
</organism>
<proteinExistence type="predicted"/>